<dbReference type="InterPro" id="IPR048428">
    <property type="entry name" value="YobI-NTPase"/>
</dbReference>
<evidence type="ECO:0000313" key="3">
    <source>
        <dbReference type="EMBL" id="AOP02905.1"/>
    </source>
</evidence>
<gene>
    <name evidence="3" type="primary">cpsV</name>
    <name evidence="3" type="ORF">YS443-orf20</name>
    <name evidence="4" type="ORF">YS487-orf20</name>
</gene>
<protein>
    <recommendedName>
        <fullName evidence="2">YobI-like P-loop NTPase domain-containing protein</fullName>
    </recommendedName>
</protein>
<evidence type="ECO:0000259" key="2">
    <source>
        <dbReference type="Pfam" id="PF20693"/>
    </source>
</evidence>
<sequence length="502" mass="58783">MQIHSNFSNKFAGIRKKLQQLSKMNNKLENQVAFDDHSYLSTIDNEKKKFENLSPLDYNIYLKQGEDTIESNYYSSYCEMIDYAFKDPSIQNVCISGNFGTGKSSIIQSYFSGKNQKKFKPIFISLAHFSTLAGNQLNSQQESKNNTIDNILEMKIVNQLAHQINPQRIPKANIISKKNTHPFMSWIAALSILFFIIYLKYILPIMEDKITYTLYNFPPKIDVLDLFLIGISITTLFLLVRFMYQSIQLINSGKLFAKFSVSTLGTTINLEQTDLTSISYFDHFLSDVIYMFDYSGAEVVIFEDLDRYSDHSIFEKLREINTIVNYKRKERKKDKIVFFYLIGDNVFLGNTDKQEDMNEELHTVVHPLNTGRIKHHSPITEKTKFFDFIIPIVPVFNSSNAYEYLSTMLENNPPEFDAEFDDFLYEISLFIDDFRVLKNIVNEYNIYKRIHQIPYPDDINQHDKKHLDNKKLLSLIIYKHIEMEDFNMLTKNSGKLFEELNK</sequence>
<dbReference type="SUPFAM" id="SSF52540">
    <property type="entry name" value="P-loop containing nucleoside triphosphate hydrolases"/>
    <property type="match status" value="1"/>
</dbReference>
<evidence type="ECO:0000256" key="1">
    <source>
        <dbReference type="SAM" id="Phobius"/>
    </source>
</evidence>
<name>A0A1C9IF04_STRSU</name>
<keyword evidence="1" id="KW-1133">Transmembrane helix</keyword>
<keyword evidence="1" id="KW-0472">Membrane</keyword>
<feature type="transmembrane region" description="Helical" evidence="1">
    <location>
        <begin position="223"/>
        <end position="244"/>
    </location>
</feature>
<organism evidence="3">
    <name type="scientific">Streptococcus suis</name>
    <dbReference type="NCBI Taxonomy" id="1307"/>
    <lineage>
        <taxon>Bacteria</taxon>
        <taxon>Bacillati</taxon>
        <taxon>Bacillota</taxon>
        <taxon>Bacilli</taxon>
        <taxon>Lactobacillales</taxon>
        <taxon>Streptococcaceae</taxon>
        <taxon>Streptococcus</taxon>
    </lineage>
</organism>
<feature type="transmembrane region" description="Helical" evidence="1">
    <location>
        <begin position="183"/>
        <end position="203"/>
    </location>
</feature>
<evidence type="ECO:0000313" key="4">
    <source>
        <dbReference type="EMBL" id="AOP02951.1"/>
    </source>
</evidence>
<dbReference type="EMBL" id="KU665274">
    <property type="protein sequence ID" value="AOP02951.1"/>
    <property type="molecule type" value="Genomic_DNA"/>
</dbReference>
<dbReference type="EMBL" id="KU665272">
    <property type="protein sequence ID" value="AOP02905.1"/>
    <property type="molecule type" value="Genomic_DNA"/>
</dbReference>
<accession>A0A1C9IF04</accession>
<reference evidence="3" key="1">
    <citation type="journal article" date="2016" name="Appl. Environ. Microbiol.">
        <title>Novel capsular polysaccharide Loci and new diagnostic tools for high-throughput capsular gene typing in Streptococcus suis.</title>
        <authorList>
            <person name="Zheng H."/>
            <person name="Bai X."/>
            <person name="Xu J."/>
        </authorList>
    </citation>
    <scope>NUCLEOTIDE SEQUENCE</scope>
    <source>
        <strain evidence="3">YS443</strain>
        <strain evidence="4">YS487</strain>
    </source>
</reference>
<keyword evidence="1" id="KW-0812">Transmembrane</keyword>
<dbReference type="Pfam" id="PF20693">
    <property type="entry name" value="YobI-ATPase"/>
    <property type="match status" value="1"/>
</dbReference>
<dbReference type="InterPro" id="IPR027417">
    <property type="entry name" value="P-loop_NTPase"/>
</dbReference>
<dbReference type="AlphaFoldDB" id="A0A1C9IF04"/>
<proteinExistence type="predicted"/>
<feature type="domain" description="YobI-like P-loop NTPase" evidence="2">
    <location>
        <begin position="77"/>
        <end position="496"/>
    </location>
</feature>